<evidence type="ECO:0000256" key="7">
    <source>
        <dbReference type="SAM" id="Phobius"/>
    </source>
</evidence>
<comment type="subcellular location">
    <subcellularLocation>
        <location evidence="1">Cell membrane</location>
        <topology evidence="1">Multi-pass membrane protein</topology>
    </subcellularLocation>
</comment>
<organism evidence="8 9">
    <name type="scientific">Hydrogenispora ethanolica</name>
    <dbReference type="NCBI Taxonomy" id="1082276"/>
    <lineage>
        <taxon>Bacteria</taxon>
        <taxon>Bacillati</taxon>
        <taxon>Bacillota</taxon>
        <taxon>Hydrogenispora</taxon>
    </lineage>
</organism>
<dbReference type="OrthoDB" id="367897at2"/>
<dbReference type="InterPro" id="IPR050809">
    <property type="entry name" value="UgpAE/MalFG_permease"/>
</dbReference>
<name>A0A4R1S9Y6_HYDET</name>
<accession>A0A4R1S9Y6</accession>
<evidence type="ECO:0000256" key="3">
    <source>
        <dbReference type="ARBA" id="ARBA00022475"/>
    </source>
</evidence>
<keyword evidence="3" id="KW-1003">Cell membrane</keyword>
<dbReference type="EMBL" id="SLUN01000002">
    <property type="protein sequence ID" value="TCL76296.1"/>
    <property type="molecule type" value="Genomic_DNA"/>
</dbReference>
<protein>
    <submittedName>
        <fullName evidence="8">Binding-protein-dependent transport system inner membrane component</fullName>
    </submittedName>
</protein>
<gene>
    <name evidence="8" type="ORF">EDC14_100249</name>
</gene>
<dbReference type="PANTHER" id="PTHR43227:SF8">
    <property type="entry name" value="DIACETYLCHITOBIOSE UPTAKE SYSTEM PERMEASE PROTEIN DASB"/>
    <property type="match status" value="1"/>
</dbReference>
<evidence type="ECO:0000256" key="6">
    <source>
        <dbReference type="ARBA" id="ARBA00023136"/>
    </source>
</evidence>
<keyword evidence="6 7" id="KW-0472">Membrane</keyword>
<proteinExistence type="predicted"/>
<keyword evidence="2" id="KW-0813">Transport</keyword>
<evidence type="ECO:0000256" key="5">
    <source>
        <dbReference type="ARBA" id="ARBA00022989"/>
    </source>
</evidence>
<keyword evidence="9" id="KW-1185">Reference proteome</keyword>
<evidence type="ECO:0000313" key="9">
    <source>
        <dbReference type="Proteomes" id="UP000295008"/>
    </source>
</evidence>
<feature type="transmembrane region" description="Helical" evidence="7">
    <location>
        <begin position="71"/>
        <end position="92"/>
    </location>
</feature>
<keyword evidence="5 7" id="KW-1133">Transmembrane helix</keyword>
<sequence length="300" mass="33036">MMDSKKNNMIGLFLLPALLLYSAFVVASIVRVIYYAFFKWNGITGRHFIGFGNFAALATDESVLAAFRNNLIAIALAIVVQIGLALLLAIILSNCKRSLPVYRTIYFFPVVISAVAVAMMFGQFMKADYGLINGLLRAAGLQSWTRLWLSDPHTAVLASLLPQTLQYIGWHLIILLAGIFNIPDSLYEAAYLDGVGYFSEDPLHHLAAVVGGHADLHHLRGDRLLAGFHPCDGADRRRAQFPDRTGGAADVSPDLSMDAIRLRQFHCHGHLCGGAHFFGYFQTLLFSGEDRILRSVPNGQ</sequence>
<comment type="caution">
    <text evidence="8">The sequence shown here is derived from an EMBL/GenBank/DDBJ whole genome shotgun (WGS) entry which is preliminary data.</text>
</comment>
<dbReference type="PANTHER" id="PTHR43227">
    <property type="entry name" value="BLL4140 PROTEIN"/>
    <property type="match status" value="1"/>
</dbReference>
<evidence type="ECO:0000256" key="4">
    <source>
        <dbReference type="ARBA" id="ARBA00022692"/>
    </source>
</evidence>
<dbReference type="SUPFAM" id="SSF161098">
    <property type="entry name" value="MetI-like"/>
    <property type="match status" value="1"/>
</dbReference>
<dbReference type="Gene3D" id="1.10.3720.10">
    <property type="entry name" value="MetI-like"/>
    <property type="match status" value="1"/>
</dbReference>
<dbReference type="Proteomes" id="UP000295008">
    <property type="component" value="Unassembled WGS sequence"/>
</dbReference>
<dbReference type="AlphaFoldDB" id="A0A4R1S9Y6"/>
<dbReference type="GO" id="GO:0005886">
    <property type="term" value="C:plasma membrane"/>
    <property type="evidence" value="ECO:0007669"/>
    <property type="project" value="UniProtKB-SubCell"/>
</dbReference>
<evidence type="ECO:0000256" key="1">
    <source>
        <dbReference type="ARBA" id="ARBA00004651"/>
    </source>
</evidence>
<keyword evidence="4 7" id="KW-0812">Transmembrane</keyword>
<reference evidence="8 9" key="1">
    <citation type="submission" date="2019-03" db="EMBL/GenBank/DDBJ databases">
        <title>Genomic Encyclopedia of Type Strains, Phase IV (KMG-IV): sequencing the most valuable type-strain genomes for metagenomic binning, comparative biology and taxonomic classification.</title>
        <authorList>
            <person name="Goeker M."/>
        </authorList>
    </citation>
    <scope>NUCLEOTIDE SEQUENCE [LARGE SCALE GENOMIC DNA]</scope>
    <source>
        <strain evidence="8 9">LX-B</strain>
    </source>
</reference>
<evidence type="ECO:0000313" key="8">
    <source>
        <dbReference type="EMBL" id="TCL76296.1"/>
    </source>
</evidence>
<dbReference type="RefSeq" id="WP_132012483.1">
    <property type="nucleotide sequence ID" value="NZ_SLUN01000002.1"/>
</dbReference>
<evidence type="ECO:0000256" key="2">
    <source>
        <dbReference type="ARBA" id="ARBA00022448"/>
    </source>
</evidence>
<feature type="transmembrane region" description="Helical" evidence="7">
    <location>
        <begin position="104"/>
        <end position="125"/>
    </location>
</feature>
<dbReference type="InterPro" id="IPR035906">
    <property type="entry name" value="MetI-like_sf"/>
</dbReference>